<gene>
    <name evidence="2" type="ORF">QRD43_16305</name>
</gene>
<reference evidence="2 3" key="1">
    <citation type="submission" date="2023-06" db="EMBL/GenBank/DDBJ databases">
        <title>Pelomonas sp. APW6 16S ribosomal RNA gene genome sequencing and assembly.</title>
        <authorList>
            <person name="Woo H."/>
        </authorList>
    </citation>
    <scope>NUCLEOTIDE SEQUENCE [LARGE SCALE GENOMIC DNA]</scope>
    <source>
        <strain evidence="2 3">APW6</strain>
    </source>
</reference>
<evidence type="ECO:0000313" key="2">
    <source>
        <dbReference type="EMBL" id="MDL5033477.1"/>
    </source>
</evidence>
<dbReference type="Pfam" id="PF06676">
    <property type="entry name" value="DUF1178"/>
    <property type="match status" value="1"/>
</dbReference>
<dbReference type="PIRSF" id="PIRSF032131">
    <property type="entry name" value="UCP032131"/>
    <property type="match status" value="1"/>
</dbReference>
<dbReference type="RefSeq" id="WP_285983549.1">
    <property type="nucleotide sequence ID" value="NZ_JASVDS010000004.1"/>
</dbReference>
<dbReference type="InterPro" id="IPR009562">
    <property type="entry name" value="DUF1178"/>
</dbReference>
<evidence type="ECO:0000313" key="3">
    <source>
        <dbReference type="Proteomes" id="UP001238603"/>
    </source>
</evidence>
<feature type="region of interest" description="Disordered" evidence="1">
    <location>
        <begin position="60"/>
        <end position="113"/>
    </location>
</feature>
<proteinExistence type="predicted"/>
<dbReference type="Proteomes" id="UP001238603">
    <property type="component" value="Unassembled WGS sequence"/>
</dbReference>
<dbReference type="EMBL" id="JASVDS010000004">
    <property type="protein sequence ID" value="MDL5033477.1"/>
    <property type="molecule type" value="Genomic_DNA"/>
</dbReference>
<organism evidence="2 3">
    <name type="scientific">Roseateles subflavus</name>
    <dbReference type="NCBI Taxonomy" id="3053353"/>
    <lineage>
        <taxon>Bacteria</taxon>
        <taxon>Pseudomonadati</taxon>
        <taxon>Pseudomonadota</taxon>
        <taxon>Betaproteobacteria</taxon>
        <taxon>Burkholderiales</taxon>
        <taxon>Sphaerotilaceae</taxon>
        <taxon>Roseateles</taxon>
    </lineage>
</organism>
<keyword evidence="3" id="KW-1185">Reference proteome</keyword>
<name>A0ABT7LMI7_9BURK</name>
<evidence type="ECO:0000256" key="1">
    <source>
        <dbReference type="SAM" id="MobiDB-lite"/>
    </source>
</evidence>
<protein>
    <submittedName>
        <fullName evidence="2">DUF1178 family protein</fullName>
    </submittedName>
</protein>
<sequence length="193" mass="20206">MLVLNLACAAGHLFEGWFASGDDCESQQRRGLLSCPLCGSQQVERRPSAPRLNVSHLRAEKAGQGAAPAPGSRPPEAPSGPMAAGTSAGPSPHLAGPAPLPMPPSGAVTSEAAAEHALQQLQARYLQVARALARSAEDVGERFAEEARRIHQGDAEDRAIRGQSTPQEVRELLDEGIPLLPLILPEGADGDLH</sequence>
<accession>A0ABT7LMI7</accession>
<comment type="caution">
    <text evidence="2">The sequence shown here is derived from an EMBL/GenBank/DDBJ whole genome shotgun (WGS) entry which is preliminary data.</text>
</comment>